<reference evidence="1 2" key="1">
    <citation type="submission" date="2018-06" db="EMBL/GenBank/DDBJ databases">
        <title>Comparative genomics reveals the genomic features of Rhizophagus irregularis, R. cerebriforme, R. diaphanum and Gigaspora rosea, and their symbiotic lifestyle signature.</title>
        <authorList>
            <person name="Morin E."/>
            <person name="San Clemente H."/>
            <person name="Chen E.C.H."/>
            <person name="De La Providencia I."/>
            <person name="Hainaut M."/>
            <person name="Kuo A."/>
            <person name="Kohler A."/>
            <person name="Murat C."/>
            <person name="Tang N."/>
            <person name="Roy S."/>
            <person name="Loubradou J."/>
            <person name="Henrissat B."/>
            <person name="Grigoriev I.V."/>
            <person name="Corradi N."/>
            <person name="Roux C."/>
            <person name="Martin F.M."/>
        </authorList>
    </citation>
    <scope>NUCLEOTIDE SEQUENCE [LARGE SCALE GENOMIC DNA]</scope>
    <source>
        <strain evidence="1 2">DAOM 227022</strain>
    </source>
</reference>
<accession>A0A397SV59</accession>
<evidence type="ECO:0000313" key="2">
    <source>
        <dbReference type="Proteomes" id="UP000265703"/>
    </source>
</evidence>
<comment type="caution">
    <text evidence="1">The sequence shown here is derived from an EMBL/GenBank/DDBJ whole genome shotgun (WGS) entry which is preliminary data.</text>
</comment>
<evidence type="ECO:0000313" key="1">
    <source>
        <dbReference type="EMBL" id="RIA89858.1"/>
    </source>
</evidence>
<sequence>MDDLHINTLREICDWFVYGDKQKAGHMEWISSQSRRVSQDTLKGLFGVIREFGANNTGININSLIRRNYRKEKRLHDKKNKENKENENDLTQKYNFANQQLLTCKIELKDDLRIWAQLNGAEEAFLKMFQVTELQWLLKAFGDNINAEIK</sequence>
<dbReference type="EMBL" id="QKYT01000202">
    <property type="protein sequence ID" value="RIA89858.1"/>
    <property type="molecule type" value="Genomic_DNA"/>
</dbReference>
<proteinExistence type="predicted"/>
<dbReference type="AlphaFoldDB" id="A0A397SV59"/>
<protein>
    <submittedName>
        <fullName evidence="1">Uncharacterized protein</fullName>
    </submittedName>
</protein>
<keyword evidence="2" id="KW-1185">Reference proteome</keyword>
<organism evidence="1 2">
    <name type="scientific">Glomus cerebriforme</name>
    <dbReference type="NCBI Taxonomy" id="658196"/>
    <lineage>
        <taxon>Eukaryota</taxon>
        <taxon>Fungi</taxon>
        <taxon>Fungi incertae sedis</taxon>
        <taxon>Mucoromycota</taxon>
        <taxon>Glomeromycotina</taxon>
        <taxon>Glomeromycetes</taxon>
        <taxon>Glomerales</taxon>
        <taxon>Glomeraceae</taxon>
        <taxon>Glomus</taxon>
    </lineage>
</organism>
<name>A0A397SV59_9GLOM</name>
<gene>
    <name evidence="1" type="ORF">C1645_824183</name>
</gene>
<dbReference type="STRING" id="658196.A0A397SV59"/>
<dbReference type="Proteomes" id="UP000265703">
    <property type="component" value="Unassembled WGS sequence"/>
</dbReference>